<dbReference type="STRING" id="1715691.TA5113_02045"/>
<dbReference type="RefSeq" id="WP_058315103.1">
    <property type="nucleotide sequence ID" value="NZ_CYTO01000020.1"/>
</dbReference>
<dbReference type="SUPFAM" id="SSF51735">
    <property type="entry name" value="NAD(P)-binding Rossmann-fold domains"/>
    <property type="match status" value="1"/>
</dbReference>
<dbReference type="EC" id="1.1.1.79" evidence="4"/>
<evidence type="ECO:0000259" key="3">
    <source>
        <dbReference type="Pfam" id="PF02826"/>
    </source>
</evidence>
<dbReference type="CDD" id="cd12164">
    <property type="entry name" value="GDH_like_2"/>
    <property type="match status" value="1"/>
</dbReference>
<dbReference type="InterPro" id="IPR006140">
    <property type="entry name" value="D-isomer_DH_NAD-bd"/>
</dbReference>
<dbReference type="GO" id="GO:0051287">
    <property type="term" value="F:NAD binding"/>
    <property type="evidence" value="ECO:0007669"/>
    <property type="project" value="InterPro"/>
</dbReference>
<dbReference type="InterPro" id="IPR029753">
    <property type="entry name" value="D-isomer_DH_CS"/>
</dbReference>
<proteinExistence type="predicted"/>
<dbReference type="PROSITE" id="PS00671">
    <property type="entry name" value="D_2_HYDROXYACID_DH_3"/>
    <property type="match status" value="1"/>
</dbReference>
<dbReference type="AlphaFoldDB" id="A0A0P1IVX4"/>
<dbReference type="OrthoDB" id="9787219at2"/>
<keyword evidence="2" id="KW-0520">NAD</keyword>
<evidence type="ECO:0000256" key="2">
    <source>
        <dbReference type="ARBA" id="ARBA00023027"/>
    </source>
</evidence>
<dbReference type="Gene3D" id="3.40.50.720">
    <property type="entry name" value="NAD(P)-binding Rossmann-like Domain"/>
    <property type="match status" value="2"/>
</dbReference>
<dbReference type="EMBL" id="CYUE01000020">
    <property type="protein sequence ID" value="CUK26174.1"/>
    <property type="molecule type" value="Genomic_DNA"/>
</dbReference>
<dbReference type="PANTHER" id="PTHR43333">
    <property type="entry name" value="2-HACID_DH_C DOMAIN-CONTAINING PROTEIN"/>
    <property type="match status" value="1"/>
</dbReference>
<dbReference type="PANTHER" id="PTHR43333:SF1">
    <property type="entry name" value="D-ISOMER SPECIFIC 2-HYDROXYACID DEHYDROGENASE NAD-BINDING DOMAIN-CONTAINING PROTEIN"/>
    <property type="match status" value="1"/>
</dbReference>
<keyword evidence="4" id="KW-0670">Pyruvate</keyword>
<sequence length="309" mass="33266">MIKVLFAAGDENWQTYEAPLTKAFEDRSLSIDLSTAHPAEDSDYIIYAPVSDLKDFSPFTKCKAVLSLWAGVEKIVGNLSLTQPLCRMVDPGLTQGMVEWVTGHCMRYHLGIDEALASQNGQWTPKTPPLAQDRKITILGLGELGTACATTLAGLGFAMTGWSRRKKSIAGITCQFGEEGLTAALESAEIVVLLLPNTPSTENTLNAETLAHLPKGARIINPGRGTLIDDAALIAALDHDQIAHATLDVFRIEPLPANDPYWSHPKVTVTPHIAAETRPSSASEVIAENIARCESGQSLLHQVDKAAGY</sequence>
<dbReference type="InterPro" id="IPR036291">
    <property type="entry name" value="NAD(P)-bd_dom_sf"/>
</dbReference>
<evidence type="ECO:0000313" key="4">
    <source>
        <dbReference type="EMBL" id="CUK26174.1"/>
    </source>
</evidence>
<dbReference type="Pfam" id="PF02826">
    <property type="entry name" value="2-Hacid_dh_C"/>
    <property type="match status" value="1"/>
</dbReference>
<feature type="domain" description="D-isomer specific 2-hydroxyacid dehydrogenase NAD-binding" evidence="3">
    <location>
        <begin position="118"/>
        <end position="274"/>
    </location>
</feature>
<organism evidence="4 5">
    <name type="scientific">Cognatishimia activa</name>
    <dbReference type="NCBI Taxonomy" id="1715691"/>
    <lineage>
        <taxon>Bacteria</taxon>
        <taxon>Pseudomonadati</taxon>
        <taxon>Pseudomonadota</taxon>
        <taxon>Alphaproteobacteria</taxon>
        <taxon>Rhodobacterales</taxon>
        <taxon>Paracoccaceae</taxon>
        <taxon>Cognatishimia</taxon>
    </lineage>
</organism>
<reference evidence="5" key="1">
    <citation type="submission" date="2015-09" db="EMBL/GenBank/DDBJ databases">
        <authorList>
            <person name="Rodrigo-Torres Lidia"/>
            <person name="Arahal R.David."/>
        </authorList>
    </citation>
    <scope>NUCLEOTIDE SEQUENCE [LARGE SCALE GENOMIC DNA]</scope>
    <source>
        <strain evidence="5">CECT 5114</strain>
    </source>
</reference>
<evidence type="ECO:0000256" key="1">
    <source>
        <dbReference type="ARBA" id="ARBA00023002"/>
    </source>
</evidence>
<accession>A0A0P1IVX4</accession>
<dbReference type="Proteomes" id="UP000051184">
    <property type="component" value="Unassembled WGS sequence"/>
</dbReference>
<evidence type="ECO:0000313" key="5">
    <source>
        <dbReference type="Proteomes" id="UP000051184"/>
    </source>
</evidence>
<keyword evidence="5" id="KW-1185">Reference proteome</keyword>
<name>A0A0P1IVX4_9RHOB</name>
<protein>
    <submittedName>
        <fullName evidence="4">Glyoxylate/hydroxypyruvate reductase A</fullName>
        <ecNumber evidence="4">1.1.1.79</ecNumber>
    </submittedName>
</protein>
<gene>
    <name evidence="4" type="primary">ghrA</name>
    <name evidence="4" type="ORF">TA5114_01981</name>
</gene>
<dbReference type="GO" id="GO:0030267">
    <property type="term" value="F:glyoxylate reductase (NADPH) activity"/>
    <property type="evidence" value="ECO:0007669"/>
    <property type="project" value="UniProtKB-EC"/>
</dbReference>
<keyword evidence="1 4" id="KW-0560">Oxidoreductase</keyword>